<dbReference type="Proteomes" id="UP000528964">
    <property type="component" value="Unassembled WGS sequence"/>
</dbReference>
<gene>
    <name evidence="4" type="ORF">GGR24_001853</name>
</gene>
<evidence type="ECO:0000256" key="2">
    <source>
        <dbReference type="ARBA" id="ARBA00022857"/>
    </source>
</evidence>
<sequence>MARAYDAFAEFRMTGHNVVVTGGAQNIGAGIARSLAGAGARVMIADLNGEKAAETAAAIAAETGQDCRGMACDVTDEAAIRAVVAATADAFGGISTLVNNVGWGGRHPDPTAISEEDFVQSYKLNAISAYRMSMACLPYLEQAENAAIANSSSFSAATPAYDILAYATAKAALTQMMVSIAHMLSRKVRVNSLLIGTVMTAGYGEAGIDPAMQDRLMHPDNLVGRTGRPQDVANAMLWLCSPAGGWVSGQTINVHGGGGVVRLFGD</sequence>
<comment type="caution">
    <text evidence="4">The sequence shown here is derived from an EMBL/GenBank/DDBJ whole genome shotgun (WGS) entry which is preliminary data.</text>
</comment>
<dbReference type="GO" id="GO:0008709">
    <property type="term" value="F:cholate 7-alpha-dehydrogenase (NAD+) activity"/>
    <property type="evidence" value="ECO:0007669"/>
    <property type="project" value="UniProtKB-EC"/>
</dbReference>
<dbReference type="InterPro" id="IPR002347">
    <property type="entry name" value="SDR_fam"/>
</dbReference>
<dbReference type="PANTHER" id="PTHR43618">
    <property type="entry name" value="7-ALPHA-HYDROXYSTEROID DEHYDROGENASE"/>
    <property type="match status" value="1"/>
</dbReference>
<comment type="similarity">
    <text evidence="1">Belongs to the short-chain dehydrogenases/reductases (SDR) family.</text>
</comment>
<proteinExistence type="inferred from homology"/>
<dbReference type="SUPFAM" id="SSF51735">
    <property type="entry name" value="NAD(P)-binding Rossmann-fold domains"/>
    <property type="match status" value="1"/>
</dbReference>
<accession>A0A7W6D221</accession>
<keyword evidence="5" id="KW-1185">Reference proteome</keyword>
<dbReference type="EC" id="1.1.1.159" evidence="4"/>
<dbReference type="RefSeq" id="WP_183395039.1">
    <property type="nucleotide sequence ID" value="NZ_JACIDR010000002.1"/>
</dbReference>
<dbReference type="InterPro" id="IPR052178">
    <property type="entry name" value="Sec_Metab_Biosynth_SDR"/>
</dbReference>
<evidence type="ECO:0000256" key="3">
    <source>
        <dbReference type="ARBA" id="ARBA00023002"/>
    </source>
</evidence>
<organism evidence="4 5">
    <name type="scientific">Hansschlegelia beijingensis</name>
    <dbReference type="NCBI Taxonomy" id="1133344"/>
    <lineage>
        <taxon>Bacteria</taxon>
        <taxon>Pseudomonadati</taxon>
        <taxon>Pseudomonadota</taxon>
        <taxon>Alphaproteobacteria</taxon>
        <taxon>Hyphomicrobiales</taxon>
        <taxon>Methylopilaceae</taxon>
        <taxon>Hansschlegelia</taxon>
    </lineage>
</organism>
<dbReference type="InterPro" id="IPR036291">
    <property type="entry name" value="NAD(P)-bd_dom_sf"/>
</dbReference>
<evidence type="ECO:0000256" key="1">
    <source>
        <dbReference type="ARBA" id="ARBA00006484"/>
    </source>
</evidence>
<evidence type="ECO:0000313" key="5">
    <source>
        <dbReference type="Proteomes" id="UP000528964"/>
    </source>
</evidence>
<protein>
    <submittedName>
        <fullName evidence="4">7-alpha-hydroxysteroid dehydrogenase</fullName>
        <ecNumber evidence="4">1.1.1.159</ecNumber>
    </submittedName>
</protein>
<dbReference type="PROSITE" id="PS00061">
    <property type="entry name" value="ADH_SHORT"/>
    <property type="match status" value="1"/>
</dbReference>
<dbReference type="AlphaFoldDB" id="A0A7W6D221"/>
<reference evidence="4 5" key="1">
    <citation type="submission" date="2020-08" db="EMBL/GenBank/DDBJ databases">
        <title>Genomic Encyclopedia of Type Strains, Phase IV (KMG-IV): sequencing the most valuable type-strain genomes for metagenomic binning, comparative biology and taxonomic classification.</title>
        <authorList>
            <person name="Goeker M."/>
        </authorList>
    </citation>
    <scope>NUCLEOTIDE SEQUENCE [LARGE SCALE GENOMIC DNA]</scope>
    <source>
        <strain evidence="4 5">DSM 25481</strain>
    </source>
</reference>
<dbReference type="Pfam" id="PF13561">
    <property type="entry name" value="adh_short_C2"/>
    <property type="match status" value="1"/>
</dbReference>
<dbReference type="InterPro" id="IPR020904">
    <property type="entry name" value="Sc_DH/Rdtase_CS"/>
</dbReference>
<dbReference type="Gene3D" id="3.40.50.720">
    <property type="entry name" value="NAD(P)-binding Rossmann-like Domain"/>
    <property type="match status" value="1"/>
</dbReference>
<dbReference type="GO" id="GO:0005829">
    <property type="term" value="C:cytosol"/>
    <property type="evidence" value="ECO:0007669"/>
    <property type="project" value="TreeGrafter"/>
</dbReference>
<keyword evidence="3 4" id="KW-0560">Oxidoreductase</keyword>
<dbReference type="PRINTS" id="PR00081">
    <property type="entry name" value="GDHRDH"/>
</dbReference>
<dbReference type="FunFam" id="3.40.50.720:FF:000084">
    <property type="entry name" value="Short-chain dehydrogenase reductase"/>
    <property type="match status" value="1"/>
</dbReference>
<dbReference type="EMBL" id="JACIDR010000002">
    <property type="protein sequence ID" value="MBB3973196.1"/>
    <property type="molecule type" value="Genomic_DNA"/>
</dbReference>
<name>A0A7W6D221_9HYPH</name>
<keyword evidence="2" id="KW-0521">NADP</keyword>
<dbReference type="PANTHER" id="PTHR43618:SF8">
    <property type="entry name" value="7ALPHA-HYDROXYSTEROID DEHYDROGENASE"/>
    <property type="match status" value="1"/>
</dbReference>
<evidence type="ECO:0000313" key="4">
    <source>
        <dbReference type="EMBL" id="MBB3973196.1"/>
    </source>
</evidence>